<evidence type="ECO:0008006" key="3">
    <source>
        <dbReference type="Google" id="ProtNLM"/>
    </source>
</evidence>
<proteinExistence type="predicted"/>
<evidence type="ECO:0000313" key="2">
    <source>
        <dbReference type="Proteomes" id="UP000177354"/>
    </source>
</evidence>
<protein>
    <recommendedName>
        <fullName evidence="3">F-type ATPase subunit delta</fullName>
    </recommendedName>
</protein>
<name>A0A1F5YZD7_9BACT</name>
<reference evidence="1 2" key="1">
    <citation type="journal article" date="2016" name="Nat. Commun.">
        <title>Thousands of microbial genomes shed light on interconnected biogeochemical processes in an aquifer system.</title>
        <authorList>
            <person name="Anantharaman K."/>
            <person name="Brown C.T."/>
            <person name="Hug L.A."/>
            <person name="Sharon I."/>
            <person name="Castelle C.J."/>
            <person name="Probst A.J."/>
            <person name="Thomas B.C."/>
            <person name="Singh A."/>
            <person name="Wilkins M.J."/>
            <person name="Karaoz U."/>
            <person name="Brodie E.L."/>
            <person name="Williams K.H."/>
            <person name="Hubbard S.S."/>
            <person name="Banfield J.F."/>
        </authorList>
    </citation>
    <scope>NUCLEOTIDE SEQUENCE [LARGE SCALE GENOMIC DNA]</scope>
</reference>
<organism evidence="1 2">
    <name type="scientific">Candidatus Gottesmanbacteria bacterium RIFCSPHIGHO2_01_FULL_40_15</name>
    <dbReference type="NCBI Taxonomy" id="1798376"/>
    <lineage>
        <taxon>Bacteria</taxon>
        <taxon>Candidatus Gottesmaniibacteriota</taxon>
    </lineage>
</organism>
<dbReference type="AlphaFoldDB" id="A0A1F5YZD7"/>
<gene>
    <name evidence="1" type="ORF">A2777_06365</name>
</gene>
<sequence length="171" mass="20401">MNVREIQQILLNNTYTKPDYIRRLTLIREYLESRFFAENKINFSDYLVNVKALQIDREALSVLDEHFFHLFTRDNVYLLINGLTESIKVLPTLTLYLAVMLDDYQIIELGKWFRQNLNPDLIIDVRCNPTLVSGCSYVWNNRYKDLSLHYFLSKKQELINRILDAYAKQQL</sequence>
<comment type="caution">
    <text evidence="1">The sequence shown here is derived from an EMBL/GenBank/DDBJ whole genome shotgun (WGS) entry which is preliminary data.</text>
</comment>
<evidence type="ECO:0000313" key="1">
    <source>
        <dbReference type="EMBL" id="OGG05548.1"/>
    </source>
</evidence>
<dbReference type="EMBL" id="MFJF01000030">
    <property type="protein sequence ID" value="OGG05548.1"/>
    <property type="molecule type" value="Genomic_DNA"/>
</dbReference>
<accession>A0A1F5YZD7</accession>
<dbReference type="Proteomes" id="UP000177354">
    <property type="component" value="Unassembled WGS sequence"/>
</dbReference>